<dbReference type="PROSITE" id="PS51186">
    <property type="entry name" value="GNAT"/>
    <property type="match status" value="1"/>
</dbReference>
<gene>
    <name evidence="2" type="ORF">LB941_01710</name>
</gene>
<reference evidence="2 3" key="1">
    <citation type="journal article" date="2023" name="Int. J. Syst. Evol. Microbiol.">
        <title>Ligilactobacillus ubinensis sp. nov., a novel species isolated from the wild ferment of a durian fruit (Durio zibethinus).</title>
        <authorList>
            <person name="Heng Y.C."/>
            <person name="Menon N."/>
            <person name="Chen B."/>
            <person name="Loo B.Z.L."/>
            <person name="Wong G.W.J."/>
            <person name="Lim A.C.H."/>
            <person name="Silvaraju S."/>
            <person name="Kittelmann S."/>
        </authorList>
    </citation>
    <scope>NUCLEOTIDE SEQUENCE [LARGE SCALE GENOMIC DNA]</scope>
    <source>
        <strain evidence="2 3">WILCCON 0076</strain>
    </source>
</reference>
<dbReference type="RefSeq" id="WP_253358981.1">
    <property type="nucleotide sequence ID" value="NZ_JAIULA010000002.1"/>
</dbReference>
<dbReference type="Pfam" id="PF13508">
    <property type="entry name" value="Acetyltransf_7"/>
    <property type="match status" value="1"/>
</dbReference>
<dbReference type="AlphaFoldDB" id="A0A9X2JLH1"/>
<evidence type="ECO:0000313" key="2">
    <source>
        <dbReference type="EMBL" id="MCP0886051.1"/>
    </source>
</evidence>
<evidence type="ECO:0000313" key="3">
    <source>
        <dbReference type="Proteomes" id="UP001139006"/>
    </source>
</evidence>
<evidence type="ECO:0000259" key="1">
    <source>
        <dbReference type="PROSITE" id="PS51186"/>
    </source>
</evidence>
<proteinExistence type="predicted"/>
<dbReference type="Gene3D" id="3.40.630.30">
    <property type="match status" value="1"/>
</dbReference>
<accession>A0A9X2JLH1</accession>
<dbReference type="EMBL" id="JAIULA010000002">
    <property type="protein sequence ID" value="MCP0886051.1"/>
    <property type="molecule type" value="Genomic_DNA"/>
</dbReference>
<name>A0A9X2JLH1_9LACO</name>
<dbReference type="GO" id="GO:0016747">
    <property type="term" value="F:acyltransferase activity, transferring groups other than amino-acyl groups"/>
    <property type="evidence" value="ECO:0007669"/>
    <property type="project" value="InterPro"/>
</dbReference>
<protein>
    <submittedName>
        <fullName evidence="2">GNAT family N-acetyltransferase</fullName>
    </submittedName>
</protein>
<dbReference type="SUPFAM" id="SSF55729">
    <property type="entry name" value="Acyl-CoA N-acyltransferases (Nat)"/>
    <property type="match status" value="1"/>
</dbReference>
<keyword evidence="3" id="KW-1185">Reference proteome</keyword>
<dbReference type="Proteomes" id="UP001139006">
    <property type="component" value="Unassembled WGS sequence"/>
</dbReference>
<sequence length="173" mass="20468">MKLSKLKNQDFQMIYDLMENSFPSDEYRVYEEQKALLNNPKYSIYVLYDKSQQIKAFIAAWEFAEFGYIEHFAVNPEYRNGGIGAAMLREFISQSDKLFCLEVEPPTTQIANRRISFYKRNDFYLNDYPYMQPPMSKGKKSIPLCIMTSGQNINQEMFSKIKETLYTEVYNIK</sequence>
<dbReference type="InterPro" id="IPR000182">
    <property type="entry name" value="GNAT_dom"/>
</dbReference>
<organism evidence="2 3">
    <name type="scientific">Ligilactobacillus ubinensis</name>
    <dbReference type="NCBI Taxonomy" id="2876789"/>
    <lineage>
        <taxon>Bacteria</taxon>
        <taxon>Bacillati</taxon>
        <taxon>Bacillota</taxon>
        <taxon>Bacilli</taxon>
        <taxon>Lactobacillales</taxon>
        <taxon>Lactobacillaceae</taxon>
        <taxon>Ligilactobacillus</taxon>
    </lineage>
</organism>
<feature type="domain" description="N-acetyltransferase" evidence="1">
    <location>
        <begin position="1"/>
        <end position="136"/>
    </location>
</feature>
<dbReference type="CDD" id="cd04301">
    <property type="entry name" value="NAT_SF"/>
    <property type="match status" value="1"/>
</dbReference>
<comment type="caution">
    <text evidence="2">The sequence shown here is derived from an EMBL/GenBank/DDBJ whole genome shotgun (WGS) entry which is preliminary data.</text>
</comment>
<dbReference type="InterPro" id="IPR016181">
    <property type="entry name" value="Acyl_CoA_acyltransferase"/>
</dbReference>